<feature type="compositionally biased region" description="Polar residues" evidence="1">
    <location>
        <begin position="322"/>
        <end position="332"/>
    </location>
</feature>
<proteinExistence type="predicted"/>
<feature type="domain" description="DUF3071" evidence="2">
    <location>
        <begin position="1"/>
        <end position="163"/>
    </location>
</feature>
<dbReference type="OrthoDB" id="5180791at2"/>
<sequence>MQDLTVIGVESGALVAASNDGTRFRIAINETLHSKLRDATPPPGNVRKPAPREIQAQIRSGLSAEEVAAVTGVNLDYIRKFEGPVLAEREFVIESALNIAVHTAIDTDPMQQGSTFGSVIRGRLNDLGATGERWASWKQPDGAWVVKLAFTADQIDHDARWNYEPKKAALAPMNNEANTLSQQGEMPGGLIPRLRAVSGDERAPDSSRFDSGAFDVRTGDTDRESGSHFEQVPFGRATGSSPEVSAAAINRAPTNDSSSSQTSDLLDALRRRRGERESAALWNEEDTRVAHPSTSNVRLVDIPFDPFDAPIDDDRPRGHTDTAPQPITSPAKASTKKGRASMPSWDEIVFGARSDDDPV</sequence>
<dbReference type="Proteomes" id="UP000464507">
    <property type="component" value="Chromosome"/>
</dbReference>
<dbReference type="RefSeq" id="WP_161886319.1">
    <property type="nucleotide sequence ID" value="NZ_CP017146.1"/>
</dbReference>
<gene>
    <name evidence="3" type="ORF">BHD05_10065</name>
</gene>
<name>A0A7L5ALD6_9MICO</name>
<organism evidence="3 4">
    <name type="scientific">Marisediminicola antarctica</name>
    <dbReference type="NCBI Taxonomy" id="674079"/>
    <lineage>
        <taxon>Bacteria</taxon>
        <taxon>Bacillati</taxon>
        <taxon>Actinomycetota</taxon>
        <taxon>Actinomycetes</taxon>
        <taxon>Micrococcales</taxon>
        <taxon>Microbacteriaceae</taxon>
        <taxon>Marisediminicola</taxon>
    </lineage>
</organism>
<dbReference type="NCBIfam" id="NF040712">
    <property type="entry name" value="SepH"/>
    <property type="match status" value="1"/>
</dbReference>
<evidence type="ECO:0000256" key="1">
    <source>
        <dbReference type="SAM" id="MobiDB-lite"/>
    </source>
</evidence>
<feature type="region of interest" description="Disordered" evidence="1">
    <location>
        <begin position="300"/>
        <end position="359"/>
    </location>
</feature>
<dbReference type="KEGG" id="mant:BHD05_10065"/>
<dbReference type="Pfam" id="PF11268">
    <property type="entry name" value="DUF3071"/>
    <property type="match status" value="1"/>
</dbReference>
<reference evidence="3 4" key="1">
    <citation type="submission" date="2016-09" db="EMBL/GenBank/DDBJ databases">
        <title>Complete genome sequence of microbes from the polar regions.</title>
        <authorList>
            <person name="Liao L."/>
            <person name="Chen B."/>
        </authorList>
    </citation>
    <scope>NUCLEOTIDE SEQUENCE [LARGE SCALE GENOMIC DNA]</scope>
    <source>
        <strain evidence="3 4">ZS314</strain>
    </source>
</reference>
<dbReference type="EMBL" id="CP017146">
    <property type="protein sequence ID" value="QHO69941.1"/>
    <property type="molecule type" value="Genomic_DNA"/>
</dbReference>
<evidence type="ECO:0000259" key="2">
    <source>
        <dbReference type="Pfam" id="PF11268"/>
    </source>
</evidence>
<feature type="region of interest" description="Disordered" evidence="1">
    <location>
        <begin position="198"/>
        <end position="243"/>
    </location>
</feature>
<feature type="compositionally biased region" description="Basic and acidic residues" evidence="1">
    <location>
        <begin position="198"/>
        <end position="208"/>
    </location>
</feature>
<accession>A0A7L5ALD6</accession>
<protein>
    <recommendedName>
        <fullName evidence="2">DUF3071 domain-containing protein</fullName>
    </recommendedName>
</protein>
<evidence type="ECO:0000313" key="4">
    <source>
        <dbReference type="Proteomes" id="UP000464507"/>
    </source>
</evidence>
<dbReference type="InterPro" id="IPR047682">
    <property type="entry name" value="SepH-like"/>
</dbReference>
<evidence type="ECO:0000313" key="3">
    <source>
        <dbReference type="EMBL" id="QHO69941.1"/>
    </source>
</evidence>
<keyword evidence="4" id="KW-1185">Reference proteome</keyword>
<dbReference type="InterPro" id="IPR021421">
    <property type="entry name" value="DUF3071"/>
</dbReference>
<feature type="compositionally biased region" description="Basic and acidic residues" evidence="1">
    <location>
        <begin position="217"/>
        <end position="227"/>
    </location>
</feature>
<dbReference type="AlphaFoldDB" id="A0A7L5ALD6"/>